<organism evidence="10 11">
    <name type="scientific">Yeosuana aromativorans</name>
    <dbReference type="NCBI Taxonomy" id="288019"/>
    <lineage>
        <taxon>Bacteria</taxon>
        <taxon>Pseudomonadati</taxon>
        <taxon>Bacteroidota</taxon>
        <taxon>Flavobacteriia</taxon>
        <taxon>Flavobacteriales</taxon>
        <taxon>Flavobacteriaceae</taxon>
        <taxon>Yeosuana</taxon>
    </lineage>
</organism>
<feature type="transmembrane region" description="Helical" evidence="9">
    <location>
        <begin position="173"/>
        <end position="194"/>
    </location>
</feature>
<dbReference type="PANTHER" id="PTHR42770">
    <property type="entry name" value="AMINO ACID TRANSPORTER-RELATED"/>
    <property type="match status" value="1"/>
</dbReference>
<evidence type="ECO:0000256" key="7">
    <source>
        <dbReference type="ARBA" id="ARBA00023136"/>
    </source>
</evidence>
<proteinExistence type="inferred from homology"/>
<dbReference type="EMBL" id="BMNR01000003">
    <property type="protein sequence ID" value="GGK22577.1"/>
    <property type="molecule type" value="Genomic_DNA"/>
</dbReference>
<evidence type="ECO:0000256" key="3">
    <source>
        <dbReference type="ARBA" id="ARBA00021069"/>
    </source>
</evidence>
<comment type="subcellular location">
    <subcellularLocation>
        <location evidence="1">Cell membrane</location>
        <topology evidence="1">Multi-pass membrane protein</topology>
    </subcellularLocation>
</comment>
<feature type="transmembrane region" description="Helical" evidence="9">
    <location>
        <begin position="67"/>
        <end position="95"/>
    </location>
</feature>
<feature type="transmembrane region" description="Helical" evidence="9">
    <location>
        <begin position="390"/>
        <end position="408"/>
    </location>
</feature>
<feature type="transmembrane region" description="Helical" evidence="9">
    <location>
        <begin position="255"/>
        <end position="279"/>
    </location>
</feature>
<evidence type="ECO:0000313" key="11">
    <source>
        <dbReference type="Proteomes" id="UP000612329"/>
    </source>
</evidence>
<evidence type="ECO:0000256" key="5">
    <source>
        <dbReference type="ARBA" id="ARBA00022692"/>
    </source>
</evidence>
<dbReference type="GO" id="GO:0005886">
    <property type="term" value="C:plasma membrane"/>
    <property type="evidence" value="ECO:0007669"/>
    <property type="project" value="UniProtKB-SubCell"/>
</dbReference>
<keyword evidence="6 9" id="KW-1133">Transmembrane helix</keyword>
<keyword evidence="4" id="KW-1003">Cell membrane</keyword>
<comment type="function">
    <text evidence="8">Major component of the acid-resistance (AR) system allowing enteric pathogens to survive the acidic environment in the stomach. Exchanges extracellular arginine for its intracellular decarboxylation product agmatine (Agm) thereby expelling intracellular protons. Probably undergoes several conformational states in order to translocate the substrate across the membrane; keeps the substrate accessible to only 1 side of the membrane at a time by opening and closing 3 membrane-internal gates.</text>
</comment>
<dbReference type="Proteomes" id="UP000612329">
    <property type="component" value="Unassembled WGS sequence"/>
</dbReference>
<evidence type="ECO:0000256" key="9">
    <source>
        <dbReference type="SAM" id="Phobius"/>
    </source>
</evidence>
<feature type="transmembrane region" description="Helical" evidence="9">
    <location>
        <begin position="300"/>
        <end position="319"/>
    </location>
</feature>
<feature type="transmembrane region" description="Helical" evidence="9">
    <location>
        <begin position="101"/>
        <end position="120"/>
    </location>
</feature>
<name>A0A8J3BRI5_9FLAO</name>
<evidence type="ECO:0000313" key="10">
    <source>
        <dbReference type="EMBL" id="GGK22577.1"/>
    </source>
</evidence>
<dbReference type="Pfam" id="PF13520">
    <property type="entry name" value="AA_permease_2"/>
    <property type="match status" value="1"/>
</dbReference>
<keyword evidence="7 9" id="KW-0472">Membrane</keyword>
<feature type="transmembrane region" description="Helical" evidence="9">
    <location>
        <begin position="132"/>
        <end position="153"/>
    </location>
</feature>
<feature type="transmembrane region" description="Helical" evidence="9">
    <location>
        <begin position="365"/>
        <end position="384"/>
    </location>
</feature>
<gene>
    <name evidence="10" type="ORF">GCM10007962_15980</name>
</gene>
<accession>A0A8J3BRI5</accession>
<dbReference type="PIRSF" id="PIRSF006060">
    <property type="entry name" value="AA_transporter"/>
    <property type="match status" value="1"/>
</dbReference>
<evidence type="ECO:0000256" key="1">
    <source>
        <dbReference type="ARBA" id="ARBA00004651"/>
    </source>
</evidence>
<protein>
    <recommendedName>
        <fullName evidence="3">Arginine/agmatine antiporter</fullName>
    </recommendedName>
</protein>
<sequence length="415" mass="44831">MIGVGIFVLPAALAKYGSISLLGWVFTAAGALILAKIFSNLSKIVVNKSGGPYAYTREGFGDFIGFLMAWGYWVSCWVGNGAIAIAIVGALSFFFPVLETNSLYSVSIGLSLIWLFTWINTRGIKESGVVQVVTTVLKLLPLAFVIIVGIFFFDFHNFPEFNLTGNGDFATFPVVAALTLYAFIGIECATIPAENVENAEVVVSKATMFGTILTAIVYILATIVLFGILPTDILQNSPAPFAQAARLISGDFGGYFVAVGVIISGIGVLNGWILITGQLPMATAKDNLFPKMFKKENKKGAPVFGLIIGGLLSTAVMLMNFTKGLVDQFQTIVEIVVFVALLPYLLTSAAYVLIIIEKKLHANSWVKTFVLGGLGFAFSLWAIFGSGPETVFYGFMLLLLGIPFYLVMQYNKRNK</sequence>
<dbReference type="InterPro" id="IPR002293">
    <property type="entry name" value="AA/rel_permease1"/>
</dbReference>
<comment type="similarity">
    <text evidence="2">Belongs to the amino acid-polyamine-organocation (APC) superfamily. Basic amino acid/polyamine antiporter (APA) (TC 2.A.3.2) family.</text>
</comment>
<comment type="caution">
    <text evidence="10">The sequence shown here is derived from an EMBL/GenBank/DDBJ whole genome shotgun (WGS) entry which is preliminary data.</text>
</comment>
<dbReference type="Gene3D" id="1.20.1740.10">
    <property type="entry name" value="Amino acid/polyamine transporter I"/>
    <property type="match status" value="1"/>
</dbReference>
<evidence type="ECO:0000256" key="8">
    <source>
        <dbReference type="ARBA" id="ARBA00045636"/>
    </source>
</evidence>
<feature type="transmembrane region" description="Helical" evidence="9">
    <location>
        <begin position="206"/>
        <end position="229"/>
    </location>
</feature>
<dbReference type="InterPro" id="IPR050367">
    <property type="entry name" value="APC_superfamily"/>
</dbReference>
<dbReference type="GO" id="GO:0022857">
    <property type="term" value="F:transmembrane transporter activity"/>
    <property type="evidence" value="ECO:0007669"/>
    <property type="project" value="InterPro"/>
</dbReference>
<evidence type="ECO:0000256" key="6">
    <source>
        <dbReference type="ARBA" id="ARBA00022989"/>
    </source>
</evidence>
<evidence type="ECO:0000256" key="4">
    <source>
        <dbReference type="ARBA" id="ARBA00022475"/>
    </source>
</evidence>
<reference evidence="10" key="2">
    <citation type="submission" date="2020-09" db="EMBL/GenBank/DDBJ databases">
        <authorList>
            <person name="Sun Q."/>
            <person name="Ohkuma M."/>
        </authorList>
    </citation>
    <scope>NUCLEOTIDE SEQUENCE</scope>
    <source>
        <strain evidence="10">JCM 12862</strain>
    </source>
</reference>
<dbReference type="PANTHER" id="PTHR42770:SF18">
    <property type="entry name" value="ARGININE_AGMATINE ANTIPORTER"/>
    <property type="match status" value="1"/>
</dbReference>
<dbReference type="AlphaFoldDB" id="A0A8J3BRI5"/>
<keyword evidence="5 9" id="KW-0812">Transmembrane</keyword>
<evidence type="ECO:0000256" key="2">
    <source>
        <dbReference type="ARBA" id="ARBA00008220"/>
    </source>
</evidence>
<feature type="transmembrane region" description="Helical" evidence="9">
    <location>
        <begin position="24"/>
        <end position="46"/>
    </location>
</feature>
<reference evidence="10" key="1">
    <citation type="journal article" date="2014" name="Int. J. Syst. Evol. Microbiol.">
        <title>Complete genome sequence of Corynebacterium casei LMG S-19264T (=DSM 44701T), isolated from a smear-ripened cheese.</title>
        <authorList>
            <consortium name="US DOE Joint Genome Institute (JGI-PGF)"/>
            <person name="Walter F."/>
            <person name="Albersmeier A."/>
            <person name="Kalinowski J."/>
            <person name="Ruckert C."/>
        </authorList>
    </citation>
    <scope>NUCLEOTIDE SEQUENCE</scope>
    <source>
        <strain evidence="10">JCM 12862</strain>
    </source>
</reference>
<feature type="transmembrane region" description="Helical" evidence="9">
    <location>
        <begin position="331"/>
        <end position="353"/>
    </location>
</feature>
<keyword evidence="11" id="KW-1185">Reference proteome</keyword>